<gene>
    <name evidence="2" type="ORF">PXEA_LOCUS30785</name>
</gene>
<comment type="caution">
    <text evidence="2">The sequence shown here is derived from an EMBL/GenBank/DDBJ whole genome shotgun (WGS) entry which is preliminary data.</text>
</comment>
<evidence type="ECO:0000313" key="2">
    <source>
        <dbReference type="EMBL" id="VEL37345.1"/>
    </source>
</evidence>
<protein>
    <submittedName>
        <fullName evidence="2">Uncharacterized protein</fullName>
    </submittedName>
</protein>
<name>A0A448XI31_9PLAT</name>
<evidence type="ECO:0000313" key="3">
    <source>
        <dbReference type="Proteomes" id="UP000784294"/>
    </source>
</evidence>
<dbReference type="EMBL" id="CAAALY010254694">
    <property type="protein sequence ID" value="VEL37345.1"/>
    <property type="molecule type" value="Genomic_DNA"/>
</dbReference>
<sequence length="162" mass="17765">MTRTNQTAAAQTSITAAIKPSKIVSSFGDCQPGSSYTASHSFSRRPGPSTLTGDVPSSQSRYLQACYAAPNITYNPIAGSSFTTTVTMARRALAQAKAESQRAARLAELEAAEKAAEAARQRVLAERAAHLAERRSRAEVRRKQVEERRRQREEEDKAITYF</sequence>
<feature type="region of interest" description="Disordered" evidence="1">
    <location>
        <begin position="35"/>
        <end position="57"/>
    </location>
</feature>
<reference evidence="2" key="1">
    <citation type="submission" date="2018-11" db="EMBL/GenBank/DDBJ databases">
        <authorList>
            <consortium name="Pathogen Informatics"/>
        </authorList>
    </citation>
    <scope>NUCLEOTIDE SEQUENCE</scope>
</reference>
<proteinExistence type="predicted"/>
<keyword evidence="3" id="KW-1185">Reference proteome</keyword>
<organism evidence="2 3">
    <name type="scientific">Protopolystoma xenopodis</name>
    <dbReference type="NCBI Taxonomy" id="117903"/>
    <lineage>
        <taxon>Eukaryota</taxon>
        <taxon>Metazoa</taxon>
        <taxon>Spiralia</taxon>
        <taxon>Lophotrochozoa</taxon>
        <taxon>Platyhelminthes</taxon>
        <taxon>Monogenea</taxon>
        <taxon>Polyopisthocotylea</taxon>
        <taxon>Polystomatidea</taxon>
        <taxon>Polystomatidae</taxon>
        <taxon>Protopolystoma</taxon>
    </lineage>
</organism>
<evidence type="ECO:0000256" key="1">
    <source>
        <dbReference type="SAM" id="MobiDB-lite"/>
    </source>
</evidence>
<dbReference type="AlphaFoldDB" id="A0A448XI31"/>
<feature type="region of interest" description="Disordered" evidence="1">
    <location>
        <begin position="130"/>
        <end position="162"/>
    </location>
</feature>
<accession>A0A448XI31</accession>
<dbReference type="Proteomes" id="UP000784294">
    <property type="component" value="Unassembled WGS sequence"/>
</dbReference>